<organism evidence="3 4">
    <name type="scientific">Rhizobium aquaticum</name>
    <dbReference type="NCBI Taxonomy" id="1549636"/>
    <lineage>
        <taxon>Bacteria</taxon>
        <taxon>Pseudomonadati</taxon>
        <taxon>Pseudomonadota</taxon>
        <taxon>Alphaproteobacteria</taxon>
        <taxon>Hyphomicrobiales</taxon>
        <taxon>Rhizobiaceae</taxon>
        <taxon>Rhizobium/Agrobacterium group</taxon>
        <taxon>Rhizobium</taxon>
    </lineage>
</organism>
<gene>
    <name evidence="3" type="ORF">ABID16_001021</name>
</gene>
<dbReference type="EMBL" id="JBEPMB010000001">
    <property type="protein sequence ID" value="MET3612716.1"/>
    <property type="molecule type" value="Genomic_DNA"/>
</dbReference>
<evidence type="ECO:0000256" key="2">
    <source>
        <dbReference type="SAM" id="Phobius"/>
    </source>
</evidence>
<dbReference type="Proteomes" id="UP001549047">
    <property type="component" value="Unassembled WGS sequence"/>
</dbReference>
<feature type="transmembrane region" description="Helical" evidence="2">
    <location>
        <begin position="71"/>
        <end position="89"/>
    </location>
</feature>
<sequence length="201" mass="21993">MVDASGSMVSEEVLSDEDVDDLREYRKELRSQMDDQYTTFDKAIPVMSGGAIAITVANVDKLHPFSEGVGLLLLLSWVVFGVSAGFNLLSNWTGAKDAEAEIVKLDECIRTRRLYSHGNQYRHATNALNFLAILLFMVGVCMLSAHAYYNMRRTTDETACKAATESTANPEGKADKRPCAEAVGRKADNQPPAASPEAVKK</sequence>
<dbReference type="RefSeq" id="WP_354555263.1">
    <property type="nucleotide sequence ID" value="NZ_JBEPMB010000001.1"/>
</dbReference>
<keyword evidence="2" id="KW-1133">Transmembrane helix</keyword>
<comment type="caution">
    <text evidence="3">The sequence shown here is derived from an EMBL/GenBank/DDBJ whole genome shotgun (WGS) entry which is preliminary data.</text>
</comment>
<name>A0ABV2IX91_9HYPH</name>
<feature type="region of interest" description="Disordered" evidence="1">
    <location>
        <begin position="162"/>
        <end position="201"/>
    </location>
</feature>
<keyword evidence="2" id="KW-0812">Transmembrane</keyword>
<keyword evidence="2" id="KW-0472">Membrane</keyword>
<protein>
    <submittedName>
        <fullName evidence="3">Uncharacterized protein</fullName>
    </submittedName>
</protein>
<feature type="transmembrane region" description="Helical" evidence="2">
    <location>
        <begin position="127"/>
        <end position="149"/>
    </location>
</feature>
<accession>A0ABV2IX91</accession>
<evidence type="ECO:0000313" key="3">
    <source>
        <dbReference type="EMBL" id="MET3612716.1"/>
    </source>
</evidence>
<feature type="compositionally biased region" description="Basic and acidic residues" evidence="1">
    <location>
        <begin position="172"/>
        <end position="188"/>
    </location>
</feature>
<evidence type="ECO:0000313" key="4">
    <source>
        <dbReference type="Proteomes" id="UP001549047"/>
    </source>
</evidence>
<keyword evidence="4" id="KW-1185">Reference proteome</keyword>
<proteinExistence type="predicted"/>
<evidence type="ECO:0000256" key="1">
    <source>
        <dbReference type="SAM" id="MobiDB-lite"/>
    </source>
</evidence>
<reference evidence="3 4" key="1">
    <citation type="submission" date="2024-06" db="EMBL/GenBank/DDBJ databases">
        <title>Genomic Encyclopedia of Type Strains, Phase IV (KMG-IV): sequencing the most valuable type-strain genomes for metagenomic binning, comparative biology and taxonomic classification.</title>
        <authorList>
            <person name="Goeker M."/>
        </authorList>
    </citation>
    <scope>NUCLEOTIDE SEQUENCE [LARGE SCALE GENOMIC DNA]</scope>
    <source>
        <strain evidence="3 4">DSM 29780</strain>
    </source>
</reference>